<evidence type="ECO:0000256" key="3">
    <source>
        <dbReference type="ARBA" id="ARBA00012438"/>
    </source>
</evidence>
<keyword evidence="8" id="KW-0812">Transmembrane</keyword>
<dbReference type="SUPFAM" id="SSF47384">
    <property type="entry name" value="Homodimeric domain of signal transducing histidine kinase"/>
    <property type="match status" value="1"/>
</dbReference>
<dbReference type="PROSITE" id="PS50885">
    <property type="entry name" value="HAMP"/>
    <property type="match status" value="1"/>
</dbReference>
<dbReference type="PANTHER" id="PTHR45453:SF1">
    <property type="entry name" value="PHOSPHATE REGULON SENSOR PROTEIN PHOR"/>
    <property type="match status" value="1"/>
</dbReference>
<evidence type="ECO:0000256" key="1">
    <source>
        <dbReference type="ARBA" id="ARBA00000085"/>
    </source>
</evidence>
<dbReference type="Pfam" id="PF02518">
    <property type="entry name" value="HATPase_c"/>
    <property type="match status" value="1"/>
</dbReference>
<dbReference type="CDD" id="cd00082">
    <property type="entry name" value="HisKA"/>
    <property type="match status" value="1"/>
</dbReference>
<dbReference type="EC" id="2.7.13.3" evidence="3"/>
<comment type="subcellular location">
    <subcellularLocation>
        <location evidence="2">Membrane</location>
    </subcellularLocation>
</comment>
<dbReference type="EMBL" id="CP035758">
    <property type="protein sequence ID" value="QBD75933.1"/>
    <property type="molecule type" value="Genomic_DNA"/>
</dbReference>
<dbReference type="AlphaFoldDB" id="A0A4P6JLI5"/>
<dbReference type="GO" id="GO:0004721">
    <property type="term" value="F:phosphoprotein phosphatase activity"/>
    <property type="evidence" value="ECO:0007669"/>
    <property type="project" value="TreeGrafter"/>
</dbReference>
<dbReference type="SMART" id="SM00388">
    <property type="entry name" value="HisKA"/>
    <property type="match status" value="1"/>
</dbReference>
<feature type="domain" description="Histidine kinase" evidence="9">
    <location>
        <begin position="146"/>
        <end position="366"/>
    </location>
</feature>
<evidence type="ECO:0000256" key="7">
    <source>
        <dbReference type="ARBA" id="ARBA00023012"/>
    </source>
</evidence>
<gene>
    <name evidence="11" type="ORF">EPA93_07890</name>
</gene>
<dbReference type="Pfam" id="PF00672">
    <property type="entry name" value="HAMP"/>
    <property type="match status" value="1"/>
</dbReference>
<reference evidence="11 12" key="1">
    <citation type="submission" date="2019-01" db="EMBL/GenBank/DDBJ databases">
        <title>Ktedonosporobacter rubrisoli SCAWS-G2.</title>
        <authorList>
            <person name="Huang Y."/>
            <person name="Yan B."/>
        </authorList>
    </citation>
    <scope>NUCLEOTIDE SEQUENCE [LARGE SCALE GENOMIC DNA]</scope>
    <source>
        <strain evidence="11 12">SCAWS-G2</strain>
    </source>
</reference>
<dbReference type="Gene3D" id="3.30.565.10">
    <property type="entry name" value="Histidine kinase-like ATPase, C-terminal domain"/>
    <property type="match status" value="1"/>
</dbReference>
<dbReference type="InterPro" id="IPR036097">
    <property type="entry name" value="HisK_dim/P_sf"/>
</dbReference>
<dbReference type="GO" id="GO:0005886">
    <property type="term" value="C:plasma membrane"/>
    <property type="evidence" value="ECO:0007669"/>
    <property type="project" value="TreeGrafter"/>
</dbReference>
<dbReference type="CDD" id="cd00075">
    <property type="entry name" value="HATPase"/>
    <property type="match status" value="1"/>
</dbReference>
<evidence type="ECO:0000259" key="9">
    <source>
        <dbReference type="PROSITE" id="PS50109"/>
    </source>
</evidence>
<keyword evidence="7" id="KW-0902">Two-component regulatory system</keyword>
<dbReference type="OrthoDB" id="9800372at2"/>
<feature type="transmembrane region" description="Helical" evidence="8">
    <location>
        <begin position="51"/>
        <end position="74"/>
    </location>
</feature>
<accession>A0A4P6JLI5</accession>
<dbReference type="Pfam" id="PF00512">
    <property type="entry name" value="HisKA"/>
    <property type="match status" value="1"/>
</dbReference>
<keyword evidence="12" id="KW-1185">Reference proteome</keyword>
<dbReference type="RefSeq" id="WP_129886529.1">
    <property type="nucleotide sequence ID" value="NZ_CP035758.1"/>
</dbReference>
<dbReference type="InterPro" id="IPR005467">
    <property type="entry name" value="His_kinase_dom"/>
</dbReference>
<evidence type="ECO:0000313" key="12">
    <source>
        <dbReference type="Proteomes" id="UP000290365"/>
    </source>
</evidence>
<dbReference type="Gene3D" id="6.10.340.10">
    <property type="match status" value="1"/>
</dbReference>
<evidence type="ECO:0000313" key="11">
    <source>
        <dbReference type="EMBL" id="QBD75933.1"/>
    </source>
</evidence>
<dbReference type="SMART" id="SM00304">
    <property type="entry name" value="HAMP"/>
    <property type="match status" value="1"/>
</dbReference>
<dbReference type="FunFam" id="3.30.565.10:FF:000006">
    <property type="entry name" value="Sensor histidine kinase WalK"/>
    <property type="match status" value="1"/>
</dbReference>
<keyword evidence="5" id="KW-0808">Transferase</keyword>
<keyword evidence="8" id="KW-1133">Transmembrane helix</keyword>
<organism evidence="11 12">
    <name type="scientific">Ktedonosporobacter rubrisoli</name>
    <dbReference type="NCBI Taxonomy" id="2509675"/>
    <lineage>
        <taxon>Bacteria</taxon>
        <taxon>Bacillati</taxon>
        <taxon>Chloroflexota</taxon>
        <taxon>Ktedonobacteria</taxon>
        <taxon>Ktedonobacterales</taxon>
        <taxon>Ktedonosporobacteraceae</taxon>
        <taxon>Ktedonosporobacter</taxon>
    </lineage>
</organism>
<feature type="transmembrane region" description="Helical" evidence="8">
    <location>
        <begin position="12"/>
        <end position="35"/>
    </location>
</feature>
<dbReference type="PRINTS" id="PR00344">
    <property type="entry name" value="BCTRLSENSOR"/>
</dbReference>
<dbReference type="SUPFAM" id="SSF55874">
    <property type="entry name" value="ATPase domain of HSP90 chaperone/DNA topoisomerase II/histidine kinase"/>
    <property type="match status" value="1"/>
</dbReference>
<dbReference type="PROSITE" id="PS50109">
    <property type="entry name" value="HIS_KIN"/>
    <property type="match status" value="1"/>
</dbReference>
<sequence length="367" mass="40737">MKRRPMRRWFARVWLLYAVLMFIAVGMIIITFVAAGSGNTGGQPLPLVPRLWLVAALILVILLVMQALLVAMTARFLHRSILMPLDAIGKASRQIGQGNLSFLLPSSSTMEMAEVITAFNAMGKALREALARQEKLEEERRFFISAVVHDLRTPLFSLRGYLEGIEAGVADTPEMIAHYIRVCCEKANDLEHLITDLFTYTRLELLELQPQREHVDMDELLQKVVEDMRPIAESSALTLTARCEGSPGLDTMVVDRRLITRALENLLDNAIRYTPRYGSIAFNWTWSEEHLLLTVADTGPGIAPQDLPHVFKPLHRGEASRNRQTGGAGLGLSIAQQIFQAHGGELSVTNRASGGAMFLGVLPISRT</sequence>
<evidence type="ECO:0000256" key="5">
    <source>
        <dbReference type="ARBA" id="ARBA00022679"/>
    </source>
</evidence>
<evidence type="ECO:0000259" key="10">
    <source>
        <dbReference type="PROSITE" id="PS50885"/>
    </source>
</evidence>
<evidence type="ECO:0000256" key="2">
    <source>
        <dbReference type="ARBA" id="ARBA00004370"/>
    </source>
</evidence>
<evidence type="ECO:0000256" key="4">
    <source>
        <dbReference type="ARBA" id="ARBA00022553"/>
    </source>
</evidence>
<dbReference type="PANTHER" id="PTHR45453">
    <property type="entry name" value="PHOSPHATE REGULON SENSOR PROTEIN PHOR"/>
    <property type="match status" value="1"/>
</dbReference>
<dbReference type="InterPro" id="IPR003594">
    <property type="entry name" value="HATPase_dom"/>
</dbReference>
<dbReference type="InterPro" id="IPR036890">
    <property type="entry name" value="HATPase_C_sf"/>
</dbReference>
<dbReference type="InterPro" id="IPR004358">
    <property type="entry name" value="Sig_transdc_His_kin-like_C"/>
</dbReference>
<dbReference type="GO" id="GO:0016036">
    <property type="term" value="P:cellular response to phosphate starvation"/>
    <property type="evidence" value="ECO:0007669"/>
    <property type="project" value="TreeGrafter"/>
</dbReference>
<keyword evidence="4" id="KW-0597">Phosphoprotein</keyword>
<keyword evidence="6" id="KW-0418">Kinase</keyword>
<evidence type="ECO:0000256" key="8">
    <source>
        <dbReference type="SAM" id="Phobius"/>
    </source>
</evidence>
<name>A0A4P6JLI5_KTERU</name>
<dbReference type="InterPro" id="IPR003661">
    <property type="entry name" value="HisK_dim/P_dom"/>
</dbReference>
<dbReference type="Gene3D" id="1.10.287.130">
    <property type="match status" value="1"/>
</dbReference>
<proteinExistence type="predicted"/>
<dbReference type="Proteomes" id="UP000290365">
    <property type="component" value="Chromosome"/>
</dbReference>
<comment type="catalytic activity">
    <reaction evidence="1">
        <text>ATP + protein L-histidine = ADP + protein N-phospho-L-histidine.</text>
        <dbReference type="EC" id="2.7.13.3"/>
    </reaction>
</comment>
<evidence type="ECO:0000256" key="6">
    <source>
        <dbReference type="ARBA" id="ARBA00022777"/>
    </source>
</evidence>
<dbReference type="KEGG" id="kbs:EPA93_07890"/>
<dbReference type="CDD" id="cd06225">
    <property type="entry name" value="HAMP"/>
    <property type="match status" value="1"/>
</dbReference>
<feature type="domain" description="HAMP" evidence="10">
    <location>
        <begin position="79"/>
        <end position="131"/>
    </location>
</feature>
<protein>
    <recommendedName>
        <fullName evidence="3">histidine kinase</fullName>
        <ecNumber evidence="3">2.7.13.3</ecNumber>
    </recommendedName>
</protein>
<keyword evidence="8" id="KW-0472">Membrane</keyword>
<dbReference type="InterPro" id="IPR003660">
    <property type="entry name" value="HAMP_dom"/>
</dbReference>
<dbReference type="SMART" id="SM00387">
    <property type="entry name" value="HATPase_c"/>
    <property type="match status" value="1"/>
</dbReference>
<dbReference type="InterPro" id="IPR050351">
    <property type="entry name" value="BphY/WalK/GraS-like"/>
</dbReference>
<dbReference type="GO" id="GO:0000155">
    <property type="term" value="F:phosphorelay sensor kinase activity"/>
    <property type="evidence" value="ECO:0007669"/>
    <property type="project" value="InterPro"/>
</dbReference>
<dbReference type="SUPFAM" id="SSF158472">
    <property type="entry name" value="HAMP domain-like"/>
    <property type="match status" value="1"/>
</dbReference>